<protein>
    <recommendedName>
        <fullName evidence="3">Signal transduction histidine kinase dimerisation/phosphoacceptor domain-containing protein</fullName>
    </recommendedName>
</protein>
<comment type="caution">
    <text evidence="1">The sequence shown here is derived from an EMBL/GenBank/DDBJ whole genome shotgun (WGS) entry which is preliminary data.</text>
</comment>
<organism evidence="1 2">
    <name type="scientific">Cherax quadricarinatus</name>
    <name type="common">Australian red claw crayfish</name>
    <dbReference type="NCBI Taxonomy" id="27406"/>
    <lineage>
        <taxon>Eukaryota</taxon>
        <taxon>Metazoa</taxon>
        <taxon>Ecdysozoa</taxon>
        <taxon>Arthropoda</taxon>
        <taxon>Crustacea</taxon>
        <taxon>Multicrustacea</taxon>
        <taxon>Malacostraca</taxon>
        <taxon>Eumalacostraca</taxon>
        <taxon>Eucarida</taxon>
        <taxon>Decapoda</taxon>
        <taxon>Pleocyemata</taxon>
        <taxon>Astacidea</taxon>
        <taxon>Parastacoidea</taxon>
        <taxon>Parastacidae</taxon>
        <taxon>Cherax</taxon>
    </lineage>
</organism>
<evidence type="ECO:0008006" key="3">
    <source>
        <dbReference type="Google" id="ProtNLM"/>
    </source>
</evidence>
<evidence type="ECO:0000313" key="2">
    <source>
        <dbReference type="Proteomes" id="UP001445076"/>
    </source>
</evidence>
<gene>
    <name evidence="1" type="ORF">OTU49_014672</name>
</gene>
<name>A0AAW0VNQ7_CHEQU</name>
<accession>A0AAW0VNQ7</accession>
<dbReference type="EMBL" id="JARKIK010005673">
    <property type="protein sequence ID" value="KAK8718534.1"/>
    <property type="molecule type" value="Genomic_DNA"/>
</dbReference>
<keyword evidence="2" id="KW-1185">Reference proteome</keyword>
<evidence type="ECO:0000313" key="1">
    <source>
        <dbReference type="EMBL" id="KAK8718534.1"/>
    </source>
</evidence>
<dbReference type="Proteomes" id="UP001445076">
    <property type="component" value="Unassembled WGS sequence"/>
</dbReference>
<feature type="non-terminal residue" evidence="1">
    <location>
        <position position="1"/>
    </location>
</feature>
<sequence length="129" mass="14214">ATSSLLCCTLYIIVGLALTSTVIELVRRQYASSWEQMKHLSARLHTLSGPLALAMRKLAESGTGQVEVDLDLVRELRDLNVALAKVQQQEKQQEEGLTAEAGGEDPWEALLDMAASKKRITIVMYESNV</sequence>
<dbReference type="AlphaFoldDB" id="A0AAW0VNQ7"/>
<reference evidence="1 2" key="1">
    <citation type="journal article" date="2024" name="BMC Genomics">
        <title>Genome assembly of redclaw crayfish (Cherax quadricarinatus) provides insights into its immune adaptation and hypoxia tolerance.</title>
        <authorList>
            <person name="Liu Z."/>
            <person name="Zheng J."/>
            <person name="Li H."/>
            <person name="Fang K."/>
            <person name="Wang S."/>
            <person name="He J."/>
            <person name="Zhou D."/>
            <person name="Weng S."/>
            <person name="Chi M."/>
            <person name="Gu Z."/>
            <person name="He J."/>
            <person name="Li F."/>
            <person name="Wang M."/>
        </authorList>
    </citation>
    <scope>NUCLEOTIDE SEQUENCE [LARGE SCALE GENOMIC DNA]</scope>
    <source>
        <strain evidence="1">ZL_2023a</strain>
    </source>
</reference>
<proteinExistence type="predicted"/>